<reference evidence="2 3" key="1">
    <citation type="submission" date="2017-07" db="EMBL/GenBank/DDBJ databases">
        <title>Isolation and whole genome analysis of endospore-forming bacteria from heroin.</title>
        <authorList>
            <person name="Kalinowski J."/>
            <person name="Ahrens B."/>
            <person name="Al-Dilaimi A."/>
            <person name="Winkler A."/>
            <person name="Wibberg D."/>
            <person name="Schleenbecker U."/>
            <person name="Ruckert C."/>
            <person name="Wolfel R."/>
            <person name="Grass G."/>
        </authorList>
    </citation>
    <scope>NUCLEOTIDE SEQUENCE [LARGE SCALE GENOMIC DNA]</scope>
    <source>
        <strain evidence="2 3">7539</strain>
    </source>
</reference>
<name>A0A268NXH0_SHOCL</name>
<organism evidence="2 3">
    <name type="scientific">Shouchella clausii</name>
    <name type="common">Alkalihalobacillus clausii</name>
    <dbReference type="NCBI Taxonomy" id="79880"/>
    <lineage>
        <taxon>Bacteria</taxon>
        <taxon>Bacillati</taxon>
        <taxon>Bacillota</taxon>
        <taxon>Bacilli</taxon>
        <taxon>Bacillales</taxon>
        <taxon>Bacillaceae</taxon>
        <taxon>Shouchella</taxon>
    </lineage>
</organism>
<keyword evidence="1" id="KW-1133">Transmembrane helix</keyword>
<proteinExistence type="predicted"/>
<dbReference type="Proteomes" id="UP000216207">
    <property type="component" value="Unassembled WGS sequence"/>
</dbReference>
<feature type="transmembrane region" description="Helical" evidence="1">
    <location>
        <begin position="41"/>
        <end position="62"/>
    </location>
</feature>
<gene>
    <name evidence="2" type="ORF">CHH72_16900</name>
</gene>
<comment type="caution">
    <text evidence="2">The sequence shown here is derived from an EMBL/GenBank/DDBJ whole genome shotgun (WGS) entry which is preliminary data.</text>
</comment>
<protein>
    <submittedName>
        <fullName evidence="2">Uncharacterized protein</fullName>
    </submittedName>
</protein>
<feature type="transmembrane region" description="Helical" evidence="1">
    <location>
        <begin position="12"/>
        <end position="29"/>
    </location>
</feature>
<evidence type="ECO:0000313" key="2">
    <source>
        <dbReference type="EMBL" id="PAE87715.1"/>
    </source>
</evidence>
<keyword evidence="1" id="KW-0812">Transmembrane</keyword>
<feature type="transmembrane region" description="Helical" evidence="1">
    <location>
        <begin position="74"/>
        <end position="96"/>
    </location>
</feature>
<accession>A0A268NXH0</accession>
<sequence length="150" mass="17733">MTDMLETAGCTLVLFLFIVSMFWFLWTLIPRIIQKGRHFCWFLLTSPLHWTLLQVGFSPLINGREWEAWYVKTIYVHGFIFTSLLAFFTGFALLVFQEIVFSNKKIFWKVARKLHTKPKGLGRVEERCYQVIESSRLWKAFNEEKGSNAK</sequence>
<evidence type="ECO:0000313" key="3">
    <source>
        <dbReference type="Proteomes" id="UP000216207"/>
    </source>
</evidence>
<dbReference type="EMBL" id="NPCC01000030">
    <property type="protein sequence ID" value="PAE87715.1"/>
    <property type="molecule type" value="Genomic_DNA"/>
</dbReference>
<keyword evidence="1" id="KW-0472">Membrane</keyword>
<dbReference type="AlphaFoldDB" id="A0A268NXH0"/>
<evidence type="ECO:0000256" key="1">
    <source>
        <dbReference type="SAM" id="Phobius"/>
    </source>
</evidence>